<feature type="transmembrane region" description="Helical" evidence="1">
    <location>
        <begin position="84"/>
        <end position="102"/>
    </location>
</feature>
<keyword evidence="1" id="KW-1133">Transmembrane helix</keyword>
<sequence>YKHTDENHLTCNEPPLEITEEDTNNFIMVYTYSESKMTKWSSEWDYDLESATEINIQWTGLSLTVQTQETPLVNPKRSFFTKPTIILGSLLPVGCIFLQLPYILNRIWIVVGGGEPFGLAVLHPSMFFYMQFITSLPNFRSLASFSTFMYFGYTLILVLAFFLFRGT</sequence>
<feature type="non-terminal residue" evidence="2">
    <location>
        <position position="1"/>
    </location>
</feature>
<name>A0A8J6L2L3_MICOH</name>
<gene>
    <name evidence="2" type="ORF">LTLLF_207740</name>
</gene>
<dbReference type="EMBL" id="JAATJU010001200">
    <property type="protein sequence ID" value="KAH0520161.1"/>
    <property type="molecule type" value="Genomic_DNA"/>
</dbReference>
<comment type="caution">
    <text evidence="2">The sequence shown here is derived from an EMBL/GenBank/DDBJ whole genome shotgun (WGS) entry which is preliminary data.</text>
</comment>
<proteinExistence type="predicted"/>
<evidence type="ECO:0000313" key="3">
    <source>
        <dbReference type="Proteomes" id="UP000710432"/>
    </source>
</evidence>
<keyword evidence="1 2" id="KW-0812">Transmembrane</keyword>
<protein>
    <submittedName>
        <fullName evidence="2">Transmembrane 9 superfamily member 2</fullName>
    </submittedName>
</protein>
<dbReference type="AlphaFoldDB" id="A0A8J6L2L3"/>
<evidence type="ECO:0000313" key="2">
    <source>
        <dbReference type="EMBL" id="KAH0520161.1"/>
    </source>
</evidence>
<reference evidence="2" key="1">
    <citation type="submission" date="2020-03" db="EMBL/GenBank/DDBJ databases">
        <title>Studies in the Genomics of Life Span.</title>
        <authorList>
            <person name="Glass D."/>
        </authorList>
    </citation>
    <scope>NUCLEOTIDE SEQUENCE</scope>
    <source>
        <strain evidence="2">LTLLF</strain>
        <tissue evidence="2">Muscle</tissue>
    </source>
</reference>
<accession>A0A8J6L2L3</accession>
<feature type="transmembrane region" description="Helical" evidence="1">
    <location>
        <begin position="142"/>
        <end position="164"/>
    </location>
</feature>
<feature type="transmembrane region" description="Helical" evidence="1">
    <location>
        <begin position="108"/>
        <end position="130"/>
    </location>
</feature>
<evidence type="ECO:0000256" key="1">
    <source>
        <dbReference type="SAM" id="Phobius"/>
    </source>
</evidence>
<organism evidence="2 3">
    <name type="scientific">Microtus ochrogaster</name>
    <name type="common">Prairie vole</name>
    <dbReference type="NCBI Taxonomy" id="79684"/>
    <lineage>
        <taxon>Eukaryota</taxon>
        <taxon>Metazoa</taxon>
        <taxon>Chordata</taxon>
        <taxon>Craniata</taxon>
        <taxon>Vertebrata</taxon>
        <taxon>Euteleostomi</taxon>
        <taxon>Mammalia</taxon>
        <taxon>Eutheria</taxon>
        <taxon>Euarchontoglires</taxon>
        <taxon>Glires</taxon>
        <taxon>Rodentia</taxon>
        <taxon>Myomorpha</taxon>
        <taxon>Muroidea</taxon>
        <taxon>Cricetidae</taxon>
        <taxon>Arvicolinae</taxon>
        <taxon>Microtus</taxon>
    </lineage>
</organism>
<keyword evidence="1" id="KW-0472">Membrane</keyword>
<dbReference type="Proteomes" id="UP000710432">
    <property type="component" value="Unassembled WGS sequence"/>
</dbReference>